<protein>
    <submittedName>
        <fullName evidence="1">Uncharacterized protein</fullName>
    </submittedName>
</protein>
<reference evidence="1" key="1">
    <citation type="submission" date="2015-11" db="EMBL/GenBank/DDBJ databases">
        <title>De novo transcriptome assembly of four potential Pierce s Disease insect vectors from Arizona vineyards.</title>
        <authorList>
            <person name="Tassone E.E."/>
        </authorList>
    </citation>
    <scope>NUCLEOTIDE SEQUENCE</scope>
</reference>
<organism evidence="1">
    <name type="scientific">Homalodisca liturata</name>
    <dbReference type="NCBI Taxonomy" id="320908"/>
    <lineage>
        <taxon>Eukaryota</taxon>
        <taxon>Metazoa</taxon>
        <taxon>Ecdysozoa</taxon>
        <taxon>Arthropoda</taxon>
        <taxon>Hexapoda</taxon>
        <taxon>Insecta</taxon>
        <taxon>Pterygota</taxon>
        <taxon>Neoptera</taxon>
        <taxon>Paraneoptera</taxon>
        <taxon>Hemiptera</taxon>
        <taxon>Auchenorrhyncha</taxon>
        <taxon>Membracoidea</taxon>
        <taxon>Cicadellidae</taxon>
        <taxon>Cicadellinae</taxon>
        <taxon>Proconiini</taxon>
        <taxon>Homalodisca</taxon>
    </lineage>
</organism>
<dbReference type="AlphaFoldDB" id="A0A1B6JDH5"/>
<dbReference type="EMBL" id="GECU01010482">
    <property type="protein sequence ID" value="JAS97224.1"/>
    <property type="molecule type" value="Transcribed_RNA"/>
</dbReference>
<name>A0A1B6JDH5_9HEMI</name>
<sequence length="332" mass="37837">MSDGNRSYLDRRSKRVEPYKSLVSGRKILLNKSYVMGFRRSQSYKRYSNYEGYGNDKENKEDHMSTQSEFELTSVMTRSAARKYRTVGAIHNKVDLVEEMKKIGKRWSPNISYPLPEPIDDHMILKSSIAKSFDQVMSFCKCALALKAENSVKSQEMPEDCWELGGQTASFIDLSPYLTQEPIIVNGNDETQITLHLNENLLPQHYINIIPFSEEQNGALVIQEYEEDYKTITNTSYSRDGYTSGNTYLSNSNSYLKANNTSTQNFLPFDPMISIHNDHTYAQKYFDPGSPLQSISENVGLTDEFKLEDGLKDLLLTSAILQCITCSVPHSK</sequence>
<accession>A0A1B6JDH5</accession>
<evidence type="ECO:0000313" key="1">
    <source>
        <dbReference type="EMBL" id="JAS97224.1"/>
    </source>
</evidence>
<proteinExistence type="predicted"/>
<gene>
    <name evidence="1" type="ORF">g.6908</name>
</gene>